<dbReference type="GO" id="GO:0016829">
    <property type="term" value="F:lyase activity"/>
    <property type="evidence" value="ECO:0007669"/>
    <property type="project" value="UniProtKB-UniRule"/>
</dbReference>
<comment type="caution">
    <text evidence="4">The sequence shown here is derived from an EMBL/GenBank/DDBJ whole genome shotgun (WGS) entry which is preliminary data.</text>
</comment>
<dbReference type="EC" id="4.99.1.12" evidence="2"/>
<dbReference type="InterPro" id="IPR002822">
    <property type="entry name" value="Ni_insertion"/>
</dbReference>
<evidence type="ECO:0000313" key="5">
    <source>
        <dbReference type="Proteomes" id="UP000284051"/>
    </source>
</evidence>
<dbReference type="PANTHER" id="PTHR36566">
    <property type="entry name" value="NICKEL INSERTION PROTEIN-RELATED"/>
    <property type="match status" value="1"/>
</dbReference>
<evidence type="ECO:0000256" key="3">
    <source>
        <dbReference type="SAM" id="MobiDB-lite"/>
    </source>
</evidence>
<accession>A0A3R6KEE3</accession>
<sequence>MKTLYIECNMGVAGDMLMGALYELCEQKEKFLSDMNQAFTPYGVTLSAEPAVKCGISGTHMRVAVHGEEEHSHDVLPEHIHEDGHMTIHAQEESPTHDHGTQCYHEHVHDEDTLMHSHEHTHDEDTLMHSHEHTHDEDTLMHSHEHTHDEDTLMHSHEHTHDEDTLMHSHGHSHDEDTLMHVHDHIHDENEHTHTHDNNSHHEHHHTHAHTSYTQILEQIHTLPFPSSVKDSVAAVYRLIGEAESKVHHSTLDQIHFHEVGSIDALVDVTGCAYLLSLLEPETILCSPVHVGNGFVHCAHGTLPVPAPATAELLKGIPFYSRNIQGELCTPTGAAVLKHFVTSFEAMPPMNVTEIGYGMGTKDFAAANCVRVFLGESSPGSNTAPSFDDSVLSISCNLDDMTGEAVGFATELLLQAGALDVYTIPIQMKKNRPGILLTCICEPKDRERLTSLFFLHTTTRGVRYQMFDRAKLTSEIETCHSAYGDIRIKKSSGYGVEKEKAEFEDLKAISAGHNYEVSLDQIRDTIVR</sequence>
<evidence type="ECO:0000313" key="4">
    <source>
        <dbReference type="EMBL" id="RHG26243.1"/>
    </source>
</evidence>
<dbReference type="EMBL" id="QRID01000018">
    <property type="protein sequence ID" value="RHG26243.1"/>
    <property type="molecule type" value="Genomic_DNA"/>
</dbReference>
<keyword evidence="1 2" id="KW-0533">Nickel</keyword>
<keyword evidence="2" id="KW-0456">Lyase</keyword>
<dbReference type="GO" id="GO:0051604">
    <property type="term" value="P:protein maturation"/>
    <property type="evidence" value="ECO:0007669"/>
    <property type="project" value="UniProtKB-UniRule"/>
</dbReference>
<dbReference type="HAMAP" id="MF_01074">
    <property type="entry name" value="LarC"/>
    <property type="match status" value="1"/>
</dbReference>
<feature type="compositionally biased region" description="Basic and acidic residues" evidence="3">
    <location>
        <begin position="190"/>
        <end position="201"/>
    </location>
</feature>
<reference evidence="4 5" key="1">
    <citation type="submission" date="2018-08" db="EMBL/GenBank/DDBJ databases">
        <title>A genome reference for cultivated species of the human gut microbiota.</title>
        <authorList>
            <person name="Zou Y."/>
            <person name="Xue W."/>
            <person name="Luo G."/>
        </authorList>
    </citation>
    <scope>NUCLEOTIDE SEQUENCE [LARGE SCALE GENOMIC DNA]</scope>
    <source>
        <strain evidence="4 5">AM22-21LB</strain>
    </source>
</reference>
<dbReference type="NCBIfam" id="TIGR00299">
    <property type="entry name" value="nickel pincer cofactor biosynthesis protein LarC"/>
    <property type="match status" value="1"/>
</dbReference>
<feature type="region of interest" description="Disordered" evidence="3">
    <location>
        <begin position="190"/>
        <end position="212"/>
    </location>
</feature>
<name>A0A3R6KEE3_9FIRM</name>
<dbReference type="Pfam" id="PF01969">
    <property type="entry name" value="Ni_insertion"/>
    <property type="match status" value="1"/>
</dbReference>
<dbReference type="AlphaFoldDB" id="A0A3R6KEE3"/>
<dbReference type="Proteomes" id="UP000284051">
    <property type="component" value="Unassembled WGS sequence"/>
</dbReference>
<comment type="similarity">
    <text evidence="2">Belongs to the LarC family.</text>
</comment>
<evidence type="ECO:0000256" key="1">
    <source>
        <dbReference type="ARBA" id="ARBA00022596"/>
    </source>
</evidence>
<gene>
    <name evidence="2 4" type="primary">larC</name>
    <name evidence="4" type="ORF">DW264_15245</name>
</gene>
<comment type="catalytic activity">
    <reaction evidence="2">
        <text>Ni(II)-pyridinium-3,5-bisthiocarboxylate mononucleotide = pyridinium-3,5-bisthiocarboxylate mononucleotide + Ni(2+)</text>
        <dbReference type="Rhea" id="RHEA:54784"/>
        <dbReference type="ChEBI" id="CHEBI:49786"/>
        <dbReference type="ChEBI" id="CHEBI:137372"/>
        <dbReference type="ChEBI" id="CHEBI:137373"/>
        <dbReference type="EC" id="4.99.1.12"/>
    </reaction>
</comment>
<protein>
    <recommendedName>
        <fullName evidence="2">Pyridinium-3,5-bisthiocarboxylic acid mononucleotide nickel insertion protein</fullName>
        <shortName evidence="2">P2TMN nickel insertion protein</shortName>
        <ecNumber evidence="2">4.99.1.12</ecNumber>
    </recommendedName>
    <alternativeName>
        <fullName evidence="2">Nickel-pincer cofactor biosynthesis protein LarC</fullName>
    </alternativeName>
</protein>
<comment type="function">
    <text evidence="2">Involved in the biosynthesis of a nickel-pincer cofactor ((SCS)Ni(II) pincer complex). Binds Ni(2+), and functions in nickel delivery to pyridinium-3,5-bisthiocarboxylic acid mononucleotide (P2TMN), to form the mature cofactor. Is thus probably required for the activation of nickel-pincer cofactor-dependent enzymes.</text>
</comment>
<proteinExistence type="inferred from homology"/>
<dbReference type="Gene3D" id="3.30.70.1380">
    <property type="entry name" value="Transcriptional regulatory protein pf0864 domain like"/>
    <property type="match status" value="1"/>
</dbReference>
<dbReference type="RefSeq" id="WP_118772816.1">
    <property type="nucleotide sequence ID" value="NZ_QRID01000018.1"/>
</dbReference>
<evidence type="ECO:0000256" key="2">
    <source>
        <dbReference type="HAMAP-Rule" id="MF_01074"/>
    </source>
</evidence>
<dbReference type="PANTHER" id="PTHR36566:SF1">
    <property type="entry name" value="PYRIDINIUM-3,5-BISTHIOCARBOXYLIC ACID MONONUCLEOTIDE NICKEL INSERTION PROTEIN"/>
    <property type="match status" value="1"/>
</dbReference>
<dbReference type="GO" id="GO:0016151">
    <property type="term" value="F:nickel cation binding"/>
    <property type="evidence" value="ECO:0007669"/>
    <property type="project" value="UniProtKB-UniRule"/>
</dbReference>
<organism evidence="4 5">
    <name type="scientific">Roseburia intestinalis</name>
    <dbReference type="NCBI Taxonomy" id="166486"/>
    <lineage>
        <taxon>Bacteria</taxon>
        <taxon>Bacillati</taxon>
        <taxon>Bacillota</taxon>
        <taxon>Clostridia</taxon>
        <taxon>Lachnospirales</taxon>
        <taxon>Lachnospiraceae</taxon>
        <taxon>Roseburia</taxon>
    </lineage>
</organism>